<proteinExistence type="predicted"/>
<evidence type="ECO:0000313" key="2">
    <source>
        <dbReference type="Proteomes" id="UP001140234"/>
    </source>
</evidence>
<evidence type="ECO:0000313" key="1">
    <source>
        <dbReference type="EMBL" id="KAJ2766521.1"/>
    </source>
</evidence>
<keyword evidence="2" id="KW-1185">Reference proteome</keyword>
<sequence length="248" mass="27473">MGDPPAAVEFYAPLAKAAKARSGAPMDVPVSAATQRFAEGFVERSVDAAAGASRVQTVYKDRVEGRMLLLTNPFKDNPSGRRRVGEPAAARVAGRKKITAKERRQLKIYDIPEEARRYELFQPLHRLWSKYVESLLGQDVGALLADPKQRQQLLGKLIKADLHGARMSVVRSKCPNFVGCGGIVAQETKNTFKLITEDDRLVVTPKTGCVFGLELPSGHECLLYGDQFKYRASERASKKFKPRQTVDL</sequence>
<organism evidence="1 2">
    <name type="scientific">Coemansia nantahalensis</name>
    <dbReference type="NCBI Taxonomy" id="2789366"/>
    <lineage>
        <taxon>Eukaryota</taxon>
        <taxon>Fungi</taxon>
        <taxon>Fungi incertae sedis</taxon>
        <taxon>Zoopagomycota</taxon>
        <taxon>Kickxellomycotina</taxon>
        <taxon>Kickxellomycetes</taxon>
        <taxon>Kickxellales</taxon>
        <taxon>Kickxellaceae</taxon>
        <taxon>Coemansia</taxon>
    </lineage>
</organism>
<protein>
    <submittedName>
        <fullName evidence="1">RNase P/RNase MRP complex subunit</fullName>
        <ecNumber evidence="1">3.1.26.5</ecNumber>
    </submittedName>
</protein>
<dbReference type="EC" id="3.1.26.5" evidence="1"/>
<dbReference type="Proteomes" id="UP001140234">
    <property type="component" value="Unassembled WGS sequence"/>
</dbReference>
<keyword evidence="1" id="KW-0378">Hydrolase</keyword>
<name>A0ACC1JSY8_9FUNG</name>
<accession>A0ACC1JSY8</accession>
<dbReference type="EMBL" id="JANBUJ010001673">
    <property type="protein sequence ID" value="KAJ2766521.1"/>
    <property type="molecule type" value="Genomic_DNA"/>
</dbReference>
<comment type="caution">
    <text evidence="1">The sequence shown here is derived from an EMBL/GenBank/DDBJ whole genome shotgun (WGS) entry which is preliminary data.</text>
</comment>
<gene>
    <name evidence="1" type="primary">POP4</name>
    <name evidence="1" type="ORF">IWQ57_004327</name>
</gene>
<reference evidence="1" key="1">
    <citation type="submission" date="2022-07" db="EMBL/GenBank/DDBJ databases">
        <title>Phylogenomic reconstructions and comparative analyses of Kickxellomycotina fungi.</title>
        <authorList>
            <person name="Reynolds N.K."/>
            <person name="Stajich J.E."/>
            <person name="Barry K."/>
            <person name="Grigoriev I.V."/>
            <person name="Crous P."/>
            <person name="Smith M.E."/>
        </authorList>
    </citation>
    <scope>NUCLEOTIDE SEQUENCE</scope>
    <source>
        <strain evidence="1">CBS 109366</strain>
    </source>
</reference>